<evidence type="ECO:0000313" key="3">
    <source>
        <dbReference type="Proteomes" id="UP000002038"/>
    </source>
</evidence>
<organism evidence="2 3">
    <name type="scientific">Blastomyces gilchristii (strain SLH14081)</name>
    <name type="common">Blastomyces dermatitidis</name>
    <dbReference type="NCBI Taxonomy" id="559298"/>
    <lineage>
        <taxon>Eukaryota</taxon>
        <taxon>Fungi</taxon>
        <taxon>Dikarya</taxon>
        <taxon>Ascomycota</taxon>
        <taxon>Pezizomycotina</taxon>
        <taxon>Eurotiomycetes</taxon>
        <taxon>Eurotiomycetidae</taxon>
        <taxon>Onygenales</taxon>
        <taxon>Ajellomycetaceae</taxon>
        <taxon>Blastomyces</taxon>
    </lineage>
</organism>
<dbReference type="EMBL" id="GG657454">
    <property type="protein sequence ID" value="OAT08354.1"/>
    <property type="molecule type" value="Genomic_DNA"/>
</dbReference>
<dbReference type="RefSeq" id="XP_031578239.1">
    <property type="nucleotide sequence ID" value="XM_031724827.1"/>
</dbReference>
<dbReference type="KEGG" id="bgh:BDBG_17002"/>
<evidence type="ECO:0000256" key="1">
    <source>
        <dbReference type="SAM" id="MobiDB-lite"/>
    </source>
</evidence>
<evidence type="ECO:0000313" key="2">
    <source>
        <dbReference type="EMBL" id="OAT08354.1"/>
    </source>
</evidence>
<reference evidence="3" key="1">
    <citation type="journal article" date="2015" name="PLoS Genet.">
        <title>The dynamic genome and transcriptome of the human fungal pathogen Blastomyces and close relative Emmonsia.</title>
        <authorList>
            <person name="Munoz J.F."/>
            <person name="Gauthier G.M."/>
            <person name="Desjardins C.A."/>
            <person name="Gallo J.E."/>
            <person name="Holder J."/>
            <person name="Sullivan T.D."/>
            <person name="Marty A.J."/>
            <person name="Carmen J.C."/>
            <person name="Chen Z."/>
            <person name="Ding L."/>
            <person name="Gujja S."/>
            <person name="Magrini V."/>
            <person name="Misas E."/>
            <person name="Mitreva M."/>
            <person name="Priest M."/>
            <person name="Saif S."/>
            <person name="Whiston E.A."/>
            <person name="Young S."/>
            <person name="Zeng Q."/>
            <person name="Goldman W.E."/>
            <person name="Mardis E.R."/>
            <person name="Taylor J.W."/>
            <person name="McEwen J.G."/>
            <person name="Clay O.K."/>
            <person name="Klein B.S."/>
            <person name="Cuomo C.A."/>
        </authorList>
    </citation>
    <scope>NUCLEOTIDE SEQUENCE [LARGE SCALE GENOMIC DNA]</scope>
    <source>
        <strain evidence="3">SLH14081</strain>
    </source>
</reference>
<name>A0A179UK34_BLAGS</name>
<feature type="region of interest" description="Disordered" evidence="1">
    <location>
        <begin position="1"/>
        <end position="20"/>
    </location>
</feature>
<gene>
    <name evidence="2" type="ORF">BDBG_17002</name>
</gene>
<keyword evidence="3" id="KW-1185">Reference proteome</keyword>
<sequence>MTVREAENRSDTDESISRRDDISLQGTATITAAVRDVEEEEDVVIRVILLQLIDINDFIFNLAFLIVTEAAAAS</sequence>
<accession>A0A179UK34</accession>
<dbReference type="GeneID" id="8500795"/>
<proteinExistence type="predicted"/>
<protein>
    <submittedName>
        <fullName evidence="2">Uncharacterized protein</fullName>
    </submittedName>
</protein>
<dbReference type="OrthoDB" id="4190898at2759"/>
<dbReference type="VEuPathDB" id="FungiDB:BDBG_17002"/>
<dbReference type="Proteomes" id="UP000002038">
    <property type="component" value="Unassembled WGS sequence"/>
</dbReference>
<dbReference type="AlphaFoldDB" id="A0A179UK34"/>